<feature type="compositionally biased region" description="Polar residues" evidence="1">
    <location>
        <begin position="89"/>
        <end position="103"/>
    </location>
</feature>
<sequence>MSDWRSKPRNGKAQFLKHLPLIQSRLKDGETQSAIRLELMQEAGLVISKAQFSRYLKAFNLIQDLPSSMPTSALKDSNLHGAEKKPVPVTTSENSKAALNKSANPRKPMTPADFRKIREDVDKMDLNALISGRGIVYDEK</sequence>
<evidence type="ECO:0000256" key="1">
    <source>
        <dbReference type="SAM" id="MobiDB-lite"/>
    </source>
</evidence>
<organism evidence="3 5">
    <name type="scientific">Pseudomonas savastanoi</name>
    <name type="common">Pseudomonas syringae pv. savastanoi</name>
    <dbReference type="NCBI Taxonomy" id="29438"/>
    <lineage>
        <taxon>Bacteria</taxon>
        <taxon>Pseudomonadati</taxon>
        <taxon>Pseudomonadota</taxon>
        <taxon>Gammaproteobacteria</taxon>
        <taxon>Pseudomonadales</taxon>
        <taxon>Pseudomonadaceae</taxon>
        <taxon>Pseudomonas</taxon>
    </lineage>
</organism>
<evidence type="ECO:0000313" key="3">
    <source>
        <dbReference type="EMBL" id="RMT24530.1"/>
    </source>
</evidence>
<dbReference type="EMBL" id="RBTE01000382">
    <property type="protein sequence ID" value="RMT24530.1"/>
    <property type="molecule type" value="Genomic_DNA"/>
</dbReference>
<reference evidence="4 5" key="1">
    <citation type="submission" date="2018-08" db="EMBL/GenBank/DDBJ databases">
        <title>Recombination of ecologically and evolutionarily significant loci maintains genetic cohesion in the Pseudomonas syringae species complex.</title>
        <authorList>
            <person name="Dillon M."/>
            <person name="Thakur S."/>
            <person name="Almeida R.N.D."/>
            <person name="Weir B.S."/>
            <person name="Guttman D.S."/>
        </authorList>
    </citation>
    <scope>NUCLEOTIDE SEQUENCE [LARGE SCALE GENOMIC DNA]</scope>
    <source>
        <strain evidence="3 5">ICMP 13684</strain>
        <strain evidence="2 4">ICMP 13685</strain>
    </source>
</reference>
<dbReference type="RefSeq" id="WP_057452615.1">
    <property type="nucleotide sequence ID" value="NZ_RBTE01000382.1"/>
</dbReference>
<evidence type="ECO:0000313" key="4">
    <source>
        <dbReference type="Proteomes" id="UP000269801"/>
    </source>
</evidence>
<gene>
    <name evidence="3" type="ORF">ALP51_200175</name>
    <name evidence="2" type="ORF">ALP70_200152</name>
</gene>
<evidence type="ECO:0000313" key="2">
    <source>
        <dbReference type="EMBL" id="RMS24703.1"/>
    </source>
</evidence>
<dbReference type="AlphaFoldDB" id="A0A3M5JNV2"/>
<feature type="region of interest" description="Disordered" evidence="1">
    <location>
        <begin position="73"/>
        <end position="112"/>
    </location>
</feature>
<accession>A0A3M5JNV2</accession>
<dbReference type="Proteomes" id="UP000269801">
    <property type="component" value="Unassembled WGS sequence"/>
</dbReference>
<comment type="caution">
    <text evidence="3">The sequence shown here is derived from an EMBL/GenBank/DDBJ whole genome shotgun (WGS) entry which is preliminary data.</text>
</comment>
<name>A0A3M5JNV2_PSESS</name>
<protein>
    <submittedName>
        <fullName evidence="3">Uncharacterized protein</fullName>
    </submittedName>
</protein>
<dbReference type="Proteomes" id="UP000278180">
    <property type="component" value="Unassembled WGS sequence"/>
</dbReference>
<proteinExistence type="predicted"/>
<feature type="compositionally biased region" description="Basic and acidic residues" evidence="1">
    <location>
        <begin position="77"/>
        <end position="86"/>
    </location>
</feature>
<dbReference type="EMBL" id="RBSL01000297">
    <property type="protein sequence ID" value="RMS24703.1"/>
    <property type="molecule type" value="Genomic_DNA"/>
</dbReference>
<evidence type="ECO:0000313" key="5">
    <source>
        <dbReference type="Proteomes" id="UP000278180"/>
    </source>
</evidence>